<evidence type="ECO:0000259" key="2">
    <source>
        <dbReference type="Pfam" id="PF00646"/>
    </source>
</evidence>
<proteinExistence type="predicted"/>
<evidence type="ECO:0000313" key="5">
    <source>
        <dbReference type="Proteomes" id="UP000596660"/>
    </source>
</evidence>
<keyword evidence="1" id="KW-0812">Transmembrane</keyword>
<dbReference type="Pfam" id="PF03478">
    <property type="entry name" value="Beta-prop_KIB1-4"/>
    <property type="match status" value="1"/>
</dbReference>
<dbReference type="InterPro" id="IPR005174">
    <property type="entry name" value="KIB1-4_b-propeller"/>
</dbReference>
<accession>A0A803MFT2</accession>
<dbReference type="PANTHER" id="PTHR47123:SF6">
    <property type="entry name" value="F-BOX PROTEIN SKIP23-LIKE ISOFORM X1"/>
    <property type="match status" value="1"/>
</dbReference>
<evidence type="ECO:0000259" key="3">
    <source>
        <dbReference type="Pfam" id="PF03478"/>
    </source>
</evidence>
<evidence type="ECO:0000313" key="4">
    <source>
        <dbReference type="EnsemblPlants" id="AUR62028676-RA:cds"/>
    </source>
</evidence>
<reference evidence="4" key="2">
    <citation type="submission" date="2021-03" db="UniProtKB">
        <authorList>
            <consortium name="EnsemblPlants"/>
        </authorList>
    </citation>
    <scope>IDENTIFICATION</scope>
</reference>
<organism evidence="4 5">
    <name type="scientific">Chenopodium quinoa</name>
    <name type="common">Quinoa</name>
    <dbReference type="NCBI Taxonomy" id="63459"/>
    <lineage>
        <taxon>Eukaryota</taxon>
        <taxon>Viridiplantae</taxon>
        <taxon>Streptophyta</taxon>
        <taxon>Embryophyta</taxon>
        <taxon>Tracheophyta</taxon>
        <taxon>Spermatophyta</taxon>
        <taxon>Magnoliopsida</taxon>
        <taxon>eudicotyledons</taxon>
        <taxon>Gunneridae</taxon>
        <taxon>Pentapetalae</taxon>
        <taxon>Caryophyllales</taxon>
        <taxon>Chenopodiaceae</taxon>
        <taxon>Chenopodioideae</taxon>
        <taxon>Atripliceae</taxon>
        <taxon>Chenopodium</taxon>
    </lineage>
</organism>
<keyword evidence="1" id="KW-1133">Transmembrane helix</keyword>
<feature type="domain" description="F-box" evidence="2">
    <location>
        <begin position="142"/>
        <end position="174"/>
    </location>
</feature>
<dbReference type="InterPro" id="IPR001810">
    <property type="entry name" value="F-box_dom"/>
</dbReference>
<keyword evidence="5" id="KW-1185">Reference proteome</keyword>
<keyword evidence="1" id="KW-0472">Membrane</keyword>
<dbReference type="Proteomes" id="UP000596660">
    <property type="component" value="Unplaced"/>
</dbReference>
<dbReference type="EnsemblPlants" id="AUR62028676-RA">
    <property type="protein sequence ID" value="AUR62028676-RA:cds"/>
    <property type="gene ID" value="AUR62028676"/>
</dbReference>
<reference evidence="4" key="1">
    <citation type="journal article" date="2017" name="Nature">
        <title>The genome of Chenopodium quinoa.</title>
        <authorList>
            <person name="Jarvis D.E."/>
            <person name="Ho Y.S."/>
            <person name="Lightfoot D.J."/>
            <person name="Schmoeckel S.M."/>
            <person name="Li B."/>
            <person name="Borm T.J.A."/>
            <person name="Ohyanagi H."/>
            <person name="Mineta K."/>
            <person name="Michell C.T."/>
            <person name="Saber N."/>
            <person name="Kharbatia N.M."/>
            <person name="Rupper R.R."/>
            <person name="Sharp A.R."/>
            <person name="Dally N."/>
            <person name="Boughton B.A."/>
            <person name="Woo Y.H."/>
            <person name="Gao G."/>
            <person name="Schijlen E.G.W.M."/>
            <person name="Guo X."/>
            <person name="Momin A.A."/>
            <person name="Negrao S."/>
            <person name="Al-Babili S."/>
            <person name="Gehring C."/>
            <person name="Roessner U."/>
            <person name="Jung C."/>
            <person name="Murphy K."/>
            <person name="Arold S.T."/>
            <person name="Gojobori T."/>
            <person name="van der Linden C.G."/>
            <person name="van Loo E.N."/>
            <person name="Jellen E.N."/>
            <person name="Maughan P.J."/>
            <person name="Tester M."/>
        </authorList>
    </citation>
    <scope>NUCLEOTIDE SEQUENCE [LARGE SCALE GENOMIC DNA]</scope>
    <source>
        <strain evidence="4">cv. PI 614886</strain>
    </source>
</reference>
<feature type="domain" description="KIB1-4 beta-propeller" evidence="3">
    <location>
        <begin position="237"/>
        <end position="499"/>
    </location>
</feature>
<sequence length="531" mass="59907">MYYADSTKACSAVNSYSEKQLTNFHIFCALILSVLCVCMLLEFSLAPLLGTGALPIGPFDLSLLPLRCVAGFSWMERQLHCVFQFEGGGDCRPIASYSGHSDVVWLATSIVALDRPHCGDYCPNPAMNPVMKKSFLDRHISWSELPKELLSLIAKRFNTRDDIHKFRSICKTWQASAPLSLITMNSILSQILPIQFPADPELSSTPRVLMASSVFLLRSATNPELPPYLLSVEEFTPGKLTVRFPLSDNVNDILPRGFPKALDISQFIVSELGTFVTMNLIDSESFVRTKNGRRPTNNKAILFMDPYYETPLSINDCSVVEMSNSITLYVTRLGTMETHKVTFKGRKIEDIVSYKGRIYAMDRTGKVCYMDYHSLKTISVAEDSVCAGAGPEGRKYLAAATDGLFLVYRWWRKNRPGFKVFKLNEDEERWDYHQGIGDDRILFVNWSGCFFASPKDFPGWRGNSIVFPGDSFRPYSGQSPDHKIFKTQNYSRRHDVAVYHFDSGECFLASSNPVYFDVVRPLPAWLWAVAG</sequence>
<protein>
    <recommendedName>
        <fullName evidence="6">F-box domain-containing protein</fullName>
    </recommendedName>
</protein>
<evidence type="ECO:0008006" key="6">
    <source>
        <dbReference type="Google" id="ProtNLM"/>
    </source>
</evidence>
<name>A0A803MFT2_CHEQI</name>
<dbReference type="Gramene" id="AUR62028676-RA">
    <property type="protein sequence ID" value="AUR62028676-RA:cds"/>
    <property type="gene ID" value="AUR62028676"/>
</dbReference>
<dbReference type="PANTHER" id="PTHR47123">
    <property type="entry name" value="F-BOX PROTEIN SKIP23"/>
    <property type="match status" value="1"/>
</dbReference>
<dbReference type="Pfam" id="PF00646">
    <property type="entry name" value="F-box"/>
    <property type="match status" value="1"/>
</dbReference>
<feature type="transmembrane region" description="Helical" evidence="1">
    <location>
        <begin position="24"/>
        <end position="45"/>
    </location>
</feature>
<dbReference type="AlphaFoldDB" id="A0A803MFT2"/>
<dbReference type="InterPro" id="IPR051304">
    <property type="entry name" value="SCF_F-box_domain"/>
</dbReference>
<evidence type="ECO:0000256" key="1">
    <source>
        <dbReference type="SAM" id="Phobius"/>
    </source>
</evidence>